<comment type="caution">
    <text evidence="3">The sequence shown here is derived from an EMBL/GenBank/DDBJ whole genome shotgun (WGS) entry which is preliminary data.</text>
</comment>
<dbReference type="OrthoDB" id="8256067at2"/>
<evidence type="ECO:0000256" key="2">
    <source>
        <dbReference type="SAM" id="SignalP"/>
    </source>
</evidence>
<protein>
    <submittedName>
        <fullName evidence="3">Uncharacterized protein</fullName>
    </submittedName>
</protein>
<evidence type="ECO:0000313" key="4">
    <source>
        <dbReference type="Proteomes" id="UP000193553"/>
    </source>
</evidence>
<accession>A0A1X3FUQ5</accession>
<feature type="compositionally biased region" description="Polar residues" evidence="1">
    <location>
        <begin position="82"/>
        <end position="99"/>
    </location>
</feature>
<dbReference type="Proteomes" id="UP000193553">
    <property type="component" value="Unassembled WGS sequence"/>
</dbReference>
<dbReference type="RefSeq" id="WP_085350289.1">
    <property type="nucleotide sequence ID" value="NZ_JAFBBN010000001.1"/>
</dbReference>
<dbReference type="AlphaFoldDB" id="A0A1X3FUQ5"/>
<dbReference type="EMBL" id="NAFI01000175">
    <property type="protein sequence ID" value="OSJ08386.1"/>
    <property type="molecule type" value="Genomic_DNA"/>
</dbReference>
<gene>
    <name evidence="3" type="ORF">BSZ18_19440</name>
</gene>
<evidence type="ECO:0000256" key="1">
    <source>
        <dbReference type="SAM" id="MobiDB-lite"/>
    </source>
</evidence>
<feature type="signal peptide" evidence="2">
    <location>
        <begin position="1"/>
        <end position="24"/>
    </location>
</feature>
<feature type="region of interest" description="Disordered" evidence="1">
    <location>
        <begin position="81"/>
        <end position="100"/>
    </location>
</feature>
<name>A0A1X3FUQ5_9BRAD</name>
<keyword evidence="2" id="KW-0732">Signal</keyword>
<sequence>MKPILASLSLATVLALTGASGANAWVRSGSVTTWRGTYYGSASGGCAGGTCSRSASVTGPYGGTIARSGSITRVAPHAFDYTRTTTGPNGNSVTRSGTVGTHPYYGYRY</sequence>
<proteinExistence type="predicted"/>
<organism evidence="3 4">
    <name type="scientific">Bradyrhizobium canariense</name>
    <dbReference type="NCBI Taxonomy" id="255045"/>
    <lineage>
        <taxon>Bacteria</taxon>
        <taxon>Pseudomonadati</taxon>
        <taxon>Pseudomonadota</taxon>
        <taxon>Alphaproteobacteria</taxon>
        <taxon>Hyphomicrobiales</taxon>
        <taxon>Nitrobacteraceae</taxon>
        <taxon>Bradyrhizobium</taxon>
    </lineage>
</organism>
<feature type="chain" id="PRO_5011905868" evidence="2">
    <location>
        <begin position="25"/>
        <end position="109"/>
    </location>
</feature>
<reference evidence="3 4" key="1">
    <citation type="submission" date="2017-03" db="EMBL/GenBank/DDBJ databases">
        <title>Whole genome sequences of fourteen strains of Bradyrhizobium canariense and one strain of Bradyrhizobium japonicum isolated from Lupinus (Papilionoideae: Genisteae) species in Algeria.</title>
        <authorList>
            <person name="Crovadore J."/>
            <person name="Chekireb D."/>
            <person name="Brachmann A."/>
            <person name="Chablais R."/>
            <person name="Cochard B."/>
            <person name="Lefort F."/>
        </authorList>
    </citation>
    <scope>NUCLEOTIDE SEQUENCE [LARGE SCALE GENOMIC DNA]</scope>
    <source>
        <strain evidence="3 4">UBMA195</strain>
    </source>
</reference>
<evidence type="ECO:0000313" key="3">
    <source>
        <dbReference type="EMBL" id="OSJ08386.1"/>
    </source>
</evidence>